<keyword evidence="1" id="KW-0966">Cell projection</keyword>
<keyword evidence="1" id="KW-0969">Cilium</keyword>
<evidence type="ECO:0000313" key="2">
    <source>
        <dbReference type="Proteomes" id="UP000290253"/>
    </source>
</evidence>
<name>A0A4Q1SEN4_9BACT</name>
<dbReference type="Pfam" id="PF06289">
    <property type="entry name" value="FlbD"/>
    <property type="match status" value="1"/>
</dbReference>
<accession>A0A4Q1SEN4</accession>
<gene>
    <name evidence="1" type="ORF">ESZ00_11800</name>
</gene>
<organism evidence="1 2">
    <name type="scientific">Silvibacterium dinghuense</name>
    <dbReference type="NCBI Taxonomy" id="1560006"/>
    <lineage>
        <taxon>Bacteria</taxon>
        <taxon>Pseudomonadati</taxon>
        <taxon>Acidobacteriota</taxon>
        <taxon>Terriglobia</taxon>
        <taxon>Terriglobales</taxon>
        <taxon>Acidobacteriaceae</taxon>
        <taxon>Silvibacterium</taxon>
    </lineage>
</organism>
<keyword evidence="1" id="KW-0282">Flagellum</keyword>
<dbReference type="Proteomes" id="UP000290253">
    <property type="component" value="Unassembled WGS sequence"/>
</dbReference>
<dbReference type="EMBL" id="SDMK01000002">
    <property type="protein sequence ID" value="RXS95742.1"/>
    <property type="molecule type" value="Genomic_DNA"/>
</dbReference>
<dbReference type="AlphaFoldDB" id="A0A4Q1SEN4"/>
<comment type="caution">
    <text evidence="1">The sequence shown here is derived from an EMBL/GenBank/DDBJ whole genome shotgun (WGS) entry which is preliminary data.</text>
</comment>
<dbReference type="PANTHER" id="PTHR39185:SF1">
    <property type="entry name" value="SWARMING MOTILITY PROTEIN SWRD"/>
    <property type="match status" value="1"/>
</dbReference>
<protein>
    <submittedName>
        <fullName evidence="1">Flagellar protein FlbD</fullName>
    </submittedName>
</protein>
<dbReference type="InterPro" id="IPR009384">
    <property type="entry name" value="SwrD-like"/>
</dbReference>
<keyword evidence="2" id="KW-1185">Reference proteome</keyword>
<evidence type="ECO:0000313" key="1">
    <source>
        <dbReference type="EMBL" id="RXS95742.1"/>
    </source>
</evidence>
<proteinExistence type="predicted"/>
<dbReference type="OrthoDB" id="9799862at2"/>
<sequence>MIALTRLNGSRFILNSDLIQTIESSPDTTVTLMHGEKLLVRESAEEVRELAMTSRAHLIVEAARQCPNGLVMISGAAWRSAIESHLNAGLHTGLDPEHRS</sequence>
<dbReference type="PANTHER" id="PTHR39185">
    <property type="entry name" value="SWARMING MOTILITY PROTEIN SWRD"/>
    <property type="match status" value="1"/>
</dbReference>
<reference evidence="1 2" key="1">
    <citation type="journal article" date="2016" name="Int. J. Syst. Evol. Microbiol.">
        <title>Acidipila dinghuensis sp. nov., an acidobacterium isolated from forest soil.</title>
        <authorList>
            <person name="Jiang Y.W."/>
            <person name="Wang J."/>
            <person name="Chen M.H."/>
            <person name="Lv Y.Y."/>
            <person name="Qiu L.H."/>
        </authorList>
    </citation>
    <scope>NUCLEOTIDE SEQUENCE [LARGE SCALE GENOMIC DNA]</scope>
    <source>
        <strain evidence="1 2">DHOF10</strain>
    </source>
</reference>